<comment type="caution">
    <text evidence="1">The sequence shown here is derived from an EMBL/GenBank/DDBJ whole genome shotgun (WGS) entry which is preliminary data.</text>
</comment>
<reference evidence="1" key="2">
    <citation type="submission" date="2022-01" db="EMBL/GenBank/DDBJ databases">
        <authorList>
            <person name="Yamashiro T."/>
            <person name="Shiraishi A."/>
            <person name="Satake H."/>
            <person name="Nakayama K."/>
        </authorList>
    </citation>
    <scope>NUCLEOTIDE SEQUENCE</scope>
</reference>
<dbReference type="Proteomes" id="UP001151760">
    <property type="component" value="Unassembled WGS sequence"/>
</dbReference>
<organism evidence="1 2">
    <name type="scientific">Tanacetum coccineum</name>
    <dbReference type="NCBI Taxonomy" id="301880"/>
    <lineage>
        <taxon>Eukaryota</taxon>
        <taxon>Viridiplantae</taxon>
        <taxon>Streptophyta</taxon>
        <taxon>Embryophyta</taxon>
        <taxon>Tracheophyta</taxon>
        <taxon>Spermatophyta</taxon>
        <taxon>Magnoliopsida</taxon>
        <taxon>eudicotyledons</taxon>
        <taxon>Gunneridae</taxon>
        <taxon>Pentapetalae</taxon>
        <taxon>asterids</taxon>
        <taxon>campanulids</taxon>
        <taxon>Asterales</taxon>
        <taxon>Asteraceae</taxon>
        <taxon>Asteroideae</taxon>
        <taxon>Anthemideae</taxon>
        <taxon>Anthemidinae</taxon>
        <taxon>Tanacetum</taxon>
    </lineage>
</organism>
<evidence type="ECO:0000313" key="1">
    <source>
        <dbReference type="EMBL" id="GJT34572.1"/>
    </source>
</evidence>
<gene>
    <name evidence="1" type="ORF">Tco_0924991</name>
</gene>
<name>A0ABQ5D6I0_9ASTR</name>
<protein>
    <submittedName>
        <fullName evidence="1">Uncharacterized protein</fullName>
    </submittedName>
</protein>
<keyword evidence="2" id="KW-1185">Reference proteome</keyword>
<reference evidence="1" key="1">
    <citation type="journal article" date="2022" name="Int. J. Mol. Sci.">
        <title>Draft Genome of Tanacetum Coccineum: Genomic Comparison of Closely Related Tanacetum-Family Plants.</title>
        <authorList>
            <person name="Yamashiro T."/>
            <person name="Shiraishi A."/>
            <person name="Nakayama K."/>
            <person name="Satake H."/>
        </authorList>
    </citation>
    <scope>NUCLEOTIDE SEQUENCE</scope>
</reference>
<proteinExistence type="predicted"/>
<dbReference type="EMBL" id="BQNB010014976">
    <property type="protein sequence ID" value="GJT34572.1"/>
    <property type="molecule type" value="Genomic_DNA"/>
</dbReference>
<accession>A0ABQ5D6I0</accession>
<evidence type="ECO:0000313" key="2">
    <source>
        <dbReference type="Proteomes" id="UP001151760"/>
    </source>
</evidence>
<sequence>MGASKAPPKTLSLLELHHDPTKSEKLLLKGHMTTSVQPEVGANDPVTGWINGTKSTGDYIFTRLVTAEECEDKCMGLLMESLMMTRCSRLDTNVDNAKELKWQRIRDKLGRRMSDDLENEVMLPMLICSMLIKGPTLLPSQSTTYAALDGSVNCGSGEEHSSSESASEQL</sequence>